<accession>A0A1U7D9I3</accession>
<evidence type="ECO:0000256" key="1">
    <source>
        <dbReference type="SAM" id="Phobius"/>
    </source>
</evidence>
<dbReference type="KEGG" id="tpro:Ga0080559_TMP4025"/>
<feature type="transmembrane region" description="Helical" evidence="1">
    <location>
        <begin position="34"/>
        <end position="53"/>
    </location>
</feature>
<evidence type="ECO:0000313" key="2">
    <source>
        <dbReference type="EMBL" id="APX24821.1"/>
    </source>
</evidence>
<keyword evidence="1" id="KW-0812">Transmembrane</keyword>
<keyword evidence="3" id="KW-1185">Reference proteome</keyword>
<dbReference type="AlphaFoldDB" id="A0A1U7D9I3"/>
<gene>
    <name evidence="2" type="ORF">Ga0080559_TMP4025</name>
</gene>
<organism evidence="2 3">
    <name type="scientific">Salipiger profundus</name>
    <dbReference type="NCBI Taxonomy" id="1229727"/>
    <lineage>
        <taxon>Bacteria</taxon>
        <taxon>Pseudomonadati</taxon>
        <taxon>Pseudomonadota</taxon>
        <taxon>Alphaproteobacteria</taxon>
        <taxon>Rhodobacterales</taxon>
        <taxon>Roseobacteraceae</taxon>
        <taxon>Salipiger</taxon>
    </lineage>
</organism>
<keyword evidence="1" id="KW-0472">Membrane</keyword>
<sequence length="55" mass="5721">MIPHRFRKPLMGIVGALGLTSALGAVFGLWPWSVGGFGALAIWVVGATLVNLLTS</sequence>
<reference evidence="2 3" key="1">
    <citation type="submission" date="2016-03" db="EMBL/GenBank/DDBJ databases">
        <title>Deep-sea bacteria in the southern Pacific.</title>
        <authorList>
            <person name="Tang K."/>
        </authorList>
    </citation>
    <scope>NUCLEOTIDE SEQUENCE [LARGE SCALE GENOMIC DNA]</scope>
    <source>
        <strain evidence="2 3">JLT2016</strain>
    </source>
</reference>
<evidence type="ECO:0000313" key="3">
    <source>
        <dbReference type="Proteomes" id="UP000186559"/>
    </source>
</evidence>
<protein>
    <submittedName>
        <fullName evidence="2">Uncharacterized protein</fullName>
    </submittedName>
</protein>
<dbReference type="EMBL" id="CP014796">
    <property type="protein sequence ID" value="APX24821.1"/>
    <property type="molecule type" value="Genomic_DNA"/>
</dbReference>
<dbReference type="RefSeq" id="WP_157895887.1">
    <property type="nucleotide sequence ID" value="NZ_BMEW01000001.1"/>
</dbReference>
<dbReference type="Proteomes" id="UP000186559">
    <property type="component" value="Chromosome"/>
</dbReference>
<name>A0A1U7D9I3_9RHOB</name>
<proteinExistence type="predicted"/>
<keyword evidence="1" id="KW-1133">Transmembrane helix</keyword>